<feature type="compositionally biased region" description="Polar residues" evidence="1">
    <location>
        <begin position="229"/>
        <end position="240"/>
    </location>
</feature>
<feature type="compositionally biased region" description="Basic and acidic residues" evidence="1">
    <location>
        <begin position="164"/>
        <end position="185"/>
    </location>
</feature>
<feature type="compositionally biased region" description="Low complexity" evidence="1">
    <location>
        <begin position="200"/>
        <end position="214"/>
    </location>
</feature>
<evidence type="ECO:0000256" key="1">
    <source>
        <dbReference type="SAM" id="MobiDB-lite"/>
    </source>
</evidence>
<dbReference type="KEGG" id="nst:Nstercoris_00940"/>
<evidence type="ECO:0000313" key="3">
    <source>
        <dbReference type="EMBL" id="BBL34698.1"/>
    </source>
</evidence>
<accession>A0A4Y1YLK0</accession>
<dbReference type="EMBL" id="AP019755">
    <property type="protein sequence ID" value="BBL34698.1"/>
    <property type="molecule type" value="Genomic_DNA"/>
</dbReference>
<sequence length="327" mass="34844">MNKIAIKAICAGIPLIAALTLIGLKLSANDHAMDSEQANSHNHVTTDATTINHRHGNRFAANSQVATADVNGVIDYFFIGNDNGSLDNAMSIYLDDFVNNDHIVFSSQDDEEDITAGYGHHNDNSGHSNSGIDSGTKNARQSAVRSKPSGSSGFFPGGGGGWGDRSKQDKLASKNGAEKPSRENLSKASDNSNDDRKIDTPSSTDPDSKTPSGSNGNNRDHGKQDKSFAKNSSDHLPTSEQKQKDSKDNSAADDQKNEPEFFEASPEDLNKSPDNNDNLALVGAGRDPIPSDRQSPSDSSRTVPEPASTLLIGLGGILLLWVQHRGH</sequence>
<feature type="signal peptide" evidence="2">
    <location>
        <begin position="1"/>
        <end position="32"/>
    </location>
</feature>
<dbReference type="InterPro" id="IPR013424">
    <property type="entry name" value="Ice-binding_C"/>
</dbReference>
<proteinExistence type="predicted"/>
<feature type="compositionally biased region" description="Basic and acidic residues" evidence="1">
    <location>
        <begin position="218"/>
        <end position="228"/>
    </location>
</feature>
<feature type="compositionally biased region" description="Low complexity" evidence="1">
    <location>
        <begin position="286"/>
        <end position="301"/>
    </location>
</feature>
<evidence type="ECO:0000256" key="2">
    <source>
        <dbReference type="SAM" id="SignalP"/>
    </source>
</evidence>
<dbReference type="AlphaFoldDB" id="A0A4Y1YLK0"/>
<evidence type="ECO:0008006" key="5">
    <source>
        <dbReference type="Google" id="ProtNLM"/>
    </source>
</evidence>
<reference evidence="3 4" key="1">
    <citation type="submission" date="2019-06" db="EMBL/GenBank/DDBJ databases">
        <title>Nitrosomonas stercoris KYUHI-S whole genome shotgun sequence.</title>
        <authorList>
            <person name="Nakagawa T."/>
            <person name="Tsuchiya Y."/>
            <person name="Takahashi R."/>
        </authorList>
    </citation>
    <scope>NUCLEOTIDE SEQUENCE [LARGE SCALE GENOMIC DNA]</scope>
    <source>
        <strain evidence="3 4">KYUHI-S</strain>
    </source>
</reference>
<evidence type="ECO:0000313" key="4">
    <source>
        <dbReference type="Proteomes" id="UP000316473"/>
    </source>
</evidence>
<feature type="compositionally biased region" description="Basic and acidic residues" evidence="1">
    <location>
        <begin position="241"/>
        <end position="259"/>
    </location>
</feature>
<keyword evidence="2" id="KW-0732">Signal</keyword>
<feature type="region of interest" description="Disordered" evidence="1">
    <location>
        <begin position="113"/>
        <end position="306"/>
    </location>
</feature>
<name>A0A4Y1YLK0_9PROT</name>
<dbReference type="NCBIfam" id="TIGR02595">
    <property type="entry name" value="PEP_CTERM"/>
    <property type="match status" value="1"/>
</dbReference>
<gene>
    <name evidence="3" type="ORF">Nstercoris_00940</name>
</gene>
<dbReference type="Proteomes" id="UP000316473">
    <property type="component" value="Chromosome"/>
</dbReference>
<feature type="compositionally biased region" description="Polar residues" evidence="1">
    <location>
        <begin position="125"/>
        <end position="144"/>
    </location>
</feature>
<keyword evidence="4" id="KW-1185">Reference proteome</keyword>
<organism evidence="3 4">
    <name type="scientific">Nitrosomonas stercoris</name>
    <dbReference type="NCBI Taxonomy" id="1444684"/>
    <lineage>
        <taxon>Bacteria</taxon>
        <taxon>Pseudomonadati</taxon>
        <taxon>Pseudomonadota</taxon>
        <taxon>Betaproteobacteria</taxon>
        <taxon>Nitrosomonadales</taxon>
        <taxon>Nitrosomonadaceae</taxon>
        <taxon>Nitrosomonas</taxon>
    </lineage>
</organism>
<feature type="chain" id="PRO_5021303612" description="PEP-CTERM protein-sorting domain-containing protein" evidence="2">
    <location>
        <begin position="33"/>
        <end position="327"/>
    </location>
</feature>
<protein>
    <recommendedName>
        <fullName evidence="5">PEP-CTERM protein-sorting domain-containing protein</fullName>
    </recommendedName>
</protein>